<evidence type="ECO:0000256" key="4">
    <source>
        <dbReference type="ARBA" id="ARBA00023065"/>
    </source>
</evidence>
<evidence type="ECO:0000256" key="7">
    <source>
        <dbReference type="ARBA" id="ARBA00023310"/>
    </source>
</evidence>
<dbReference type="Pfam" id="PF02823">
    <property type="entry name" value="ATP-synt_DE_N"/>
    <property type="match status" value="1"/>
</dbReference>
<dbReference type="KEGG" id="sgq:SGLAD_v1c00690"/>
<keyword evidence="10" id="KW-1185">Reference proteome</keyword>
<comment type="subcellular location">
    <subcellularLocation>
        <location evidence="1">Endomembrane system</location>
        <topology evidence="1">Peripheral membrane protein</topology>
    </subcellularLocation>
</comment>
<name>A0A4P7AIE7_9MOLU</name>
<dbReference type="EMBL" id="CP038013">
    <property type="protein sequence ID" value="QBQ07270.1"/>
    <property type="molecule type" value="Genomic_DNA"/>
</dbReference>
<comment type="similarity">
    <text evidence="2">Belongs to the ATPase epsilon chain family.</text>
</comment>
<feature type="domain" description="ATP synthase F1 complex delta/epsilon subunit N-terminal" evidence="8">
    <location>
        <begin position="3"/>
        <end position="80"/>
    </location>
</feature>
<gene>
    <name evidence="9" type="primary">atpC</name>
    <name evidence="9" type="ORF">SGLAD_v1c00690</name>
</gene>
<evidence type="ECO:0000313" key="9">
    <source>
        <dbReference type="EMBL" id="QBQ07270.1"/>
    </source>
</evidence>
<evidence type="ECO:0000256" key="2">
    <source>
        <dbReference type="ARBA" id="ARBA00005712"/>
    </source>
</evidence>
<dbReference type="GO" id="GO:0046933">
    <property type="term" value="F:proton-transporting ATP synthase activity, rotational mechanism"/>
    <property type="evidence" value="ECO:0007669"/>
    <property type="project" value="InterPro"/>
</dbReference>
<dbReference type="Proteomes" id="UP000294309">
    <property type="component" value="Chromosome"/>
</dbReference>
<keyword evidence="6" id="KW-0139">CF(1)</keyword>
<evidence type="ECO:0000256" key="6">
    <source>
        <dbReference type="ARBA" id="ARBA00023196"/>
    </source>
</evidence>
<evidence type="ECO:0000256" key="5">
    <source>
        <dbReference type="ARBA" id="ARBA00023136"/>
    </source>
</evidence>
<dbReference type="SUPFAM" id="SSF51344">
    <property type="entry name" value="Epsilon subunit of F1F0-ATP synthase N-terminal domain"/>
    <property type="match status" value="1"/>
</dbReference>
<dbReference type="OrthoDB" id="389600at2"/>
<reference evidence="9 10" key="1">
    <citation type="submission" date="2019-03" db="EMBL/GenBank/DDBJ databases">
        <title>Complete genome sequence of Spiroplasma gladiatoris TG-1 (DSM 22552).</title>
        <authorList>
            <person name="Lin Y.-C."/>
            <person name="Chou L."/>
            <person name="Kuo C.-H."/>
        </authorList>
    </citation>
    <scope>NUCLEOTIDE SEQUENCE [LARGE SCALE GENOMIC DNA]</scope>
    <source>
        <strain evidence="9 10">TG-1</strain>
    </source>
</reference>
<dbReference type="AlphaFoldDB" id="A0A4P7AIE7"/>
<organism evidence="9 10">
    <name type="scientific">Spiroplasma gladiatoris</name>
    <dbReference type="NCBI Taxonomy" id="2143"/>
    <lineage>
        <taxon>Bacteria</taxon>
        <taxon>Bacillati</taxon>
        <taxon>Mycoplasmatota</taxon>
        <taxon>Mollicutes</taxon>
        <taxon>Entomoplasmatales</taxon>
        <taxon>Spiroplasmataceae</taxon>
        <taxon>Spiroplasma</taxon>
    </lineage>
</organism>
<dbReference type="RefSeq" id="WP_134297071.1">
    <property type="nucleotide sequence ID" value="NZ_CP038013.1"/>
</dbReference>
<dbReference type="PANTHER" id="PTHR13822">
    <property type="entry name" value="ATP SYNTHASE DELTA/EPSILON CHAIN"/>
    <property type="match status" value="1"/>
</dbReference>
<dbReference type="Gene3D" id="2.60.15.10">
    <property type="entry name" value="F0F1 ATP synthase delta/epsilon subunit, N-terminal"/>
    <property type="match status" value="1"/>
</dbReference>
<proteinExistence type="inferred from homology"/>
<keyword evidence="5" id="KW-0472">Membrane</keyword>
<evidence type="ECO:0000259" key="8">
    <source>
        <dbReference type="Pfam" id="PF02823"/>
    </source>
</evidence>
<evidence type="ECO:0000313" key="10">
    <source>
        <dbReference type="Proteomes" id="UP000294309"/>
    </source>
</evidence>
<evidence type="ECO:0000256" key="1">
    <source>
        <dbReference type="ARBA" id="ARBA00004184"/>
    </source>
</evidence>
<evidence type="ECO:0000256" key="3">
    <source>
        <dbReference type="ARBA" id="ARBA00022448"/>
    </source>
</evidence>
<keyword evidence="7" id="KW-0066">ATP synthesis</keyword>
<dbReference type="GO" id="GO:0045259">
    <property type="term" value="C:proton-transporting ATP synthase complex"/>
    <property type="evidence" value="ECO:0007669"/>
    <property type="project" value="UniProtKB-KW"/>
</dbReference>
<dbReference type="InterPro" id="IPR020546">
    <property type="entry name" value="ATP_synth_F1_dsu/esu_N"/>
</dbReference>
<accession>A0A4P7AIE7</accession>
<dbReference type="InterPro" id="IPR001469">
    <property type="entry name" value="ATP_synth_F1_dsu/esu"/>
</dbReference>
<protein>
    <submittedName>
        <fullName evidence="9">F0F1 ATP synthase subunit epsilon</fullName>
    </submittedName>
</protein>
<dbReference type="PANTHER" id="PTHR13822:SF10">
    <property type="entry name" value="ATP SYNTHASE EPSILON CHAIN, CHLOROPLASTIC"/>
    <property type="match status" value="1"/>
</dbReference>
<dbReference type="InterPro" id="IPR036771">
    <property type="entry name" value="ATPsynth_dsu/esu_N"/>
</dbReference>
<keyword evidence="4" id="KW-0406">Ion transport</keyword>
<dbReference type="CDD" id="cd12152">
    <property type="entry name" value="F1-ATPase_delta"/>
    <property type="match status" value="1"/>
</dbReference>
<keyword evidence="3" id="KW-0813">Transport</keyword>
<sequence>MELKLKVITPNGIFLNSIKVSHVGVQTTDGDMTIYARHAAIVSTLKIGLVKYTDVKGNIKYIHVHRGILQVHNNEVKVLTPWLYEVDEKGKKLGPKI</sequence>
<dbReference type="GO" id="GO:0012505">
    <property type="term" value="C:endomembrane system"/>
    <property type="evidence" value="ECO:0007669"/>
    <property type="project" value="UniProtKB-SubCell"/>
</dbReference>